<feature type="signal peptide" evidence="2">
    <location>
        <begin position="1"/>
        <end position="20"/>
    </location>
</feature>
<evidence type="ECO:0000313" key="3">
    <source>
        <dbReference type="EMBL" id="PVZ69737.1"/>
    </source>
</evidence>
<name>A0A2V1H357_9GAMM</name>
<dbReference type="AlphaFoldDB" id="A0A2V1H357"/>
<dbReference type="SUPFAM" id="SSF75011">
    <property type="entry name" value="3-carboxy-cis,cis-mucoante lactonizing enzyme"/>
    <property type="match status" value="1"/>
</dbReference>
<evidence type="ECO:0000313" key="4">
    <source>
        <dbReference type="Proteomes" id="UP000244906"/>
    </source>
</evidence>
<evidence type="ECO:0000256" key="1">
    <source>
        <dbReference type="SAM" id="MobiDB-lite"/>
    </source>
</evidence>
<dbReference type="PROSITE" id="PS51257">
    <property type="entry name" value="PROKAR_LIPOPROTEIN"/>
    <property type="match status" value="1"/>
</dbReference>
<comment type="caution">
    <text evidence="3">The sequence shown here is derived from an EMBL/GenBank/DDBJ whole genome shotgun (WGS) entry which is preliminary data.</text>
</comment>
<accession>A0A2V1H357</accession>
<dbReference type="EMBL" id="QDDL01000003">
    <property type="protein sequence ID" value="PVZ69737.1"/>
    <property type="molecule type" value="Genomic_DNA"/>
</dbReference>
<evidence type="ECO:0000256" key="2">
    <source>
        <dbReference type="SAM" id="SignalP"/>
    </source>
</evidence>
<organism evidence="3 4">
    <name type="scientific">Pelagibaculum spongiae</name>
    <dbReference type="NCBI Taxonomy" id="2080658"/>
    <lineage>
        <taxon>Bacteria</taxon>
        <taxon>Pseudomonadati</taxon>
        <taxon>Pseudomonadota</taxon>
        <taxon>Gammaproteobacteria</taxon>
        <taxon>Oceanospirillales</taxon>
        <taxon>Pelagibaculum</taxon>
    </lineage>
</organism>
<gene>
    <name evidence="3" type="ORF">DC094_10580</name>
</gene>
<keyword evidence="2" id="KW-0732">Signal</keyword>
<keyword evidence="4" id="KW-1185">Reference proteome</keyword>
<feature type="chain" id="PRO_5015902759" evidence="2">
    <location>
        <begin position="21"/>
        <end position="375"/>
    </location>
</feature>
<sequence>MLKIKAMRAASLLLSAGLLASCGTNSFESEALAIDRVNLPDSSSIDPFLYDVFSTPLFHNGIFYLPNDAENVVFGFNGIPTENNPTPSFVLDNTELSSVQTIRNNSSQFFLTSRSSNNRDIIVYNAKLTIDNLSPEYYSLTIPSCSNGTQRFVGDISVTEDHLLAADQNSNRIIIWNLPITQNQQPANMVLGQSNLNNCQENDDDQNDIADSTPSQRTLSNPTSVWSDGNRIAVLDSNNNRALIWNSFPVSSFQPADLVLGQSNFTNSAANDADQDGISDLTTNLSTFNINKHNVAHSSRLHSDGSQLCLTDRFNNRVLLWEQFPTNIMQTADIEITQSRIPFSGPVACSFVENKLIINDLGNERWLIFDITSQQ</sequence>
<protein>
    <submittedName>
        <fullName evidence="3">Uncharacterized protein</fullName>
    </submittedName>
</protein>
<feature type="region of interest" description="Disordered" evidence="1">
    <location>
        <begin position="201"/>
        <end position="223"/>
    </location>
</feature>
<proteinExistence type="predicted"/>
<dbReference type="OrthoDB" id="9811352at2"/>
<feature type="compositionally biased region" description="Polar residues" evidence="1">
    <location>
        <begin position="209"/>
        <end position="223"/>
    </location>
</feature>
<dbReference type="Proteomes" id="UP000244906">
    <property type="component" value="Unassembled WGS sequence"/>
</dbReference>
<reference evidence="3 4" key="1">
    <citation type="submission" date="2018-04" db="EMBL/GenBank/DDBJ databases">
        <title>Thalassorhabdus spongiae gen. nov., sp. nov., isolated from a marine sponge in South-West Iceland.</title>
        <authorList>
            <person name="Knobloch S."/>
            <person name="Daussin A."/>
            <person name="Johannsson R."/>
            <person name="Marteinsson V.T."/>
        </authorList>
    </citation>
    <scope>NUCLEOTIDE SEQUENCE [LARGE SCALE GENOMIC DNA]</scope>
    <source>
        <strain evidence="3 4">Hp12</strain>
    </source>
</reference>
<dbReference type="RefSeq" id="WP_116687068.1">
    <property type="nucleotide sequence ID" value="NZ_CAWNYD010000003.1"/>
</dbReference>